<name>A0ABR2GEQ7_9ROSI</name>
<protein>
    <submittedName>
        <fullName evidence="1">Uncharacterized protein</fullName>
    </submittedName>
</protein>
<dbReference type="Proteomes" id="UP001472677">
    <property type="component" value="Unassembled WGS sequence"/>
</dbReference>
<keyword evidence="2" id="KW-1185">Reference proteome</keyword>
<sequence>MVQSQLQVWGMLGLKVGLINQLLLNPYQKLLIKSWVYQRWPKALTNIGPLPSGGQSNMLLDQPDVDQLNTQLDETNIDQPDVQPGQPNVQLIFSQHQSSPMFSRGSSPCVEVNNSRSCGVSNFRNQNGQESFDASSSSPIVHATFAIIQTQKQTQV</sequence>
<reference evidence="1 2" key="1">
    <citation type="journal article" date="2024" name="G3 (Bethesda)">
        <title>Genome assembly of Hibiscus sabdariffa L. provides insights into metabolisms of medicinal natural products.</title>
        <authorList>
            <person name="Kim T."/>
        </authorList>
    </citation>
    <scope>NUCLEOTIDE SEQUENCE [LARGE SCALE GENOMIC DNA]</scope>
    <source>
        <strain evidence="1">TK-2024</strain>
        <tissue evidence="1">Old leaves</tissue>
    </source>
</reference>
<comment type="caution">
    <text evidence="1">The sequence shown here is derived from an EMBL/GenBank/DDBJ whole genome shotgun (WGS) entry which is preliminary data.</text>
</comment>
<evidence type="ECO:0000313" key="1">
    <source>
        <dbReference type="EMBL" id="KAK8601300.1"/>
    </source>
</evidence>
<dbReference type="EMBL" id="JBBPBM010000001">
    <property type="protein sequence ID" value="KAK8601300.1"/>
    <property type="molecule type" value="Genomic_DNA"/>
</dbReference>
<gene>
    <name evidence="1" type="ORF">V6N12_051138</name>
</gene>
<proteinExistence type="predicted"/>
<accession>A0ABR2GEQ7</accession>
<evidence type="ECO:0000313" key="2">
    <source>
        <dbReference type="Proteomes" id="UP001472677"/>
    </source>
</evidence>
<organism evidence="1 2">
    <name type="scientific">Hibiscus sabdariffa</name>
    <name type="common">roselle</name>
    <dbReference type="NCBI Taxonomy" id="183260"/>
    <lineage>
        <taxon>Eukaryota</taxon>
        <taxon>Viridiplantae</taxon>
        <taxon>Streptophyta</taxon>
        <taxon>Embryophyta</taxon>
        <taxon>Tracheophyta</taxon>
        <taxon>Spermatophyta</taxon>
        <taxon>Magnoliopsida</taxon>
        <taxon>eudicotyledons</taxon>
        <taxon>Gunneridae</taxon>
        <taxon>Pentapetalae</taxon>
        <taxon>rosids</taxon>
        <taxon>malvids</taxon>
        <taxon>Malvales</taxon>
        <taxon>Malvaceae</taxon>
        <taxon>Malvoideae</taxon>
        <taxon>Hibiscus</taxon>
    </lineage>
</organism>